<reference evidence="3" key="1">
    <citation type="journal article" date="2019" name="Int. J. Syst. Evol. Microbiol.">
        <title>The Global Catalogue of Microorganisms (GCM) 10K type strain sequencing project: providing services to taxonomists for standard genome sequencing and annotation.</title>
        <authorList>
            <consortium name="The Broad Institute Genomics Platform"/>
            <consortium name="The Broad Institute Genome Sequencing Center for Infectious Disease"/>
            <person name="Wu L."/>
            <person name="Ma J."/>
        </authorList>
    </citation>
    <scope>NUCLEOTIDE SEQUENCE [LARGE SCALE GENOMIC DNA]</scope>
    <source>
        <strain evidence="3">JCM 12763</strain>
    </source>
</reference>
<protein>
    <submittedName>
        <fullName evidence="2">Uncharacterized protein</fullName>
    </submittedName>
</protein>
<name>A0ABW1LR90_9ACTN</name>
<dbReference type="EMBL" id="JBHSPT010000003">
    <property type="protein sequence ID" value="MFC6054145.1"/>
    <property type="molecule type" value="Genomic_DNA"/>
</dbReference>
<keyword evidence="1" id="KW-1133">Transmembrane helix</keyword>
<organism evidence="2 3">
    <name type="scientific">Streptomyces pratens</name>
    <dbReference type="NCBI Taxonomy" id="887456"/>
    <lineage>
        <taxon>Bacteria</taxon>
        <taxon>Bacillati</taxon>
        <taxon>Actinomycetota</taxon>
        <taxon>Actinomycetes</taxon>
        <taxon>Kitasatosporales</taxon>
        <taxon>Streptomycetaceae</taxon>
        <taxon>Streptomyces</taxon>
    </lineage>
</organism>
<feature type="transmembrane region" description="Helical" evidence="1">
    <location>
        <begin position="41"/>
        <end position="65"/>
    </location>
</feature>
<dbReference type="RefSeq" id="WP_386392319.1">
    <property type="nucleotide sequence ID" value="NZ_JBHSPT010000003.1"/>
</dbReference>
<keyword evidence="3" id="KW-1185">Reference proteome</keyword>
<evidence type="ECO:0000256" key="1">
    <source>
        <dbReference type="SAM" id="Phobius"/>
    </source>
</evidence>
<feature type="transmembrane region" description="Helical" evidence="1">
    <location>
        <begin position="16"/>
        <end position="35"/>
    </location>
</feature>
<accession>A0ABW1LR90</accession>
<evidence type="ECO:0000313" key="2">
    <source>
        <dbReference type="EMBL" id="MFC6054145.1"/>
    </source>
</evidence>
<evidence type="ECO:0000313" key="3">
    <source>
        <dbReference type="Proteomes" id="UP001596242"/>
    </source>
</evidence>
<sequence length="86" mass="9081">MAVHRKFRTAVKAEKLSVWFAWASGGFVMLAAALATQDVRIVGVVGVVTQVLLVGGGIAFTITAVRMTGQLNRKAEAARRNVLGGL</sequence>
<proteinExistence type="predicted"/>
<keyword evidence="1" id="KW-0472">Membrane</keyword>
<comment type="caution">
    <text evidence="2">The sequence shown here is derived from an EMBL/GenBank/DDBJ whole genome shotgun (WGS) entry which is preliminary data.</text>
</comment>
<keyword evidence="1" id="KW-0812">Transmembrane</keyword>
<dbReference type="Proteomes" id="UP001596242">
    <property type="component" value="Unassembled WGS sequence"/>
</dbReference>
<gene>
    <name evidence="2" type="ORF">ACFP50_01170</name>
</gene>